<sequence>MLTTSSYDQLKSAQIAIGKLNSTKPSIYRKFINIIKLTRQLQFGYQYMGSLIMDEDPGKFNPMSQDDYVLSVYYREIENLKTDKKFLDLKQLLKTHNQLSYANISKLALGENPEALVGPTLVR</sequence>
<dbReference type="EMBL" id="CP042593">
    <property type="protein sequence ID" value="QED46865.1"/>
    <property type="molecule type" value="Genomic_DNA"/>
</dbReference>
<proteinExistence type="predicted"/>
<evidence type="ECO:0000313" key="1">
    <source>
        <dbReference type="EMBL" id="QED46865.1"/>
    </source>
</evidence>
<dbReference type="AlphaFoldDB" id="A0A5B8Z1L3"/>
<evidence type="ECO:0000313" key="2">
    <source>
        <dbReference type="Proteomes" id="UP000321555"/>
    </source>
</evidence>
<dbReference type="KEGG" id="bda:FSZ17_06020"/>
<name>A0A5B8Z1L3_CYTDA</name>
<keyword evidence="2" id="KW-1185">Reference proteome</keyword>
<dbReference type="STRING" id="1742359.GCA_001439625_04165"/>
<reference evidence="2" key="1">
    <citation type="submission" date="2019-08" db="EMBL/GenBank/DDBJ databases">
        <authorList>
            <person name="Zheng X."/>
        </authorList>
    </citation>
    <scope>NUCLEOTIDE SEQUENCE [LARGE SCALE GENOMIC DNA]</scope>
    <source>
        <strain evidence="2">FJAT-25496</strain>
    </source>
</reference>
<protein>
    <submittedName>
        <fullName evidence="1">Uncharacterized protein</fullName>
    </submittedName>
</protein>
<accession>A0A5B8Z1L3</accession>
<gene>
    <name evidence="1" type="ORF">FSZ17_06020</name>
</gene>
<dbReference type="RefSeq" id="WP_057775188.1">
    <property type="nucleotide sequence ID" value="NZ_CP042593.1"/>
</dbReference>
<dbReference type="Proteomes" id="UP000321555">
    <property type="component" value="Chromosome"/>
</dbReference>
<dbReference type="OrthoDB" id="2389720at2"/>
<organism evidence="1 2">
    <name type="scientific">Cytobacillus dafuensis</name>
    <name type="common">Bacillus dafuensis</name>
    <dbReference type="NCBI Taxonomy" id="1742359"/>
    <lineage>
        <taxon>Bacteria</taxon>
        <taxon>Bacillati</taxon>
        <taxon>Bacillota</taxon>
        <taxon>Bacilli</taxon>
        <taxon>Bacillales</taxon>
        <taxon>Bacillaceae</taxon>
        <taxon>Cytobacillus</taxon>
    </lineage>
</organism>